<dbReference type="EMBL" id="ALBS01000023">
    <property type="protein sequence ID" value="EJT52540.1"/>
    <property type="molecule type" value="Genomic_DNA"/>
</dbReference>
<keyword evidence="2" id="KW-0812">Transmembrane</keyword>
<gene>
    <name evidence="3" type="ORF">A1Q1_03672</name>
</gene>
<dbReference type="RefSeq" id="XP_014183761.1">
    <property type="nucleotide sequence ID" value="XM_014328286.1"/>
</dbReference>
<evidence type="ECO:0000256" key="2">
    <source>
        <dbReference type="SAM" id="Phobius"/>
    </source>
</evidence>
<feature type="region of interest" description="Disordered" evidence="1">
    <location>
        <begin position="117"/>
        <end position="139"/>
    </location>
</feature>
<keyword evidence="2" id="KW-1133">Transmembrane helix</keyword>
<protein>
    <submittedName>
        <fullName evidence="3">Uncharacterized protein</fullName>
    </submittedName>
</protein>
<feature type="compositionally biased region" description="Basic and acidic residues" evidence="1">
    <location>
        <begin position="127"/>
        <end position="139"/>
    </location>
</feature>
<dbReference type="AlphaFoldDB" id="J4UKX3"/>
<name>J4UKX3_TRIAS</name>
<evidence type="ECO:0000256" key="1">
    <source>
        <dbReference type="SAM" id="MobiDB-lite"/>
    </source>
</evidence>
<dbReference type="GeneID" id="25987185"/>
<dbReference type="Proteomes" id="UP000002748">
    <property type="component" value="Unassembled WGS sequence"/>
</dbReference>
<dbReference type="KEGG" id="tasa:A1Q1_03672"/>
<feature type="transmembrane region" description="Helical" evidence="2">
    <location>
        <begin position="45"/>
        <end position="63"/>
    </location>
</feature>
<evidence type="ECO:0000313" key="3">
    <source>
        <dbReference type="EMBL" id="EJT52540.1"/>
    </source>
</evidence>
<sequence length="139" mass="15180">MFIPTKETSASMSDDVVGADARVFQVFDVDSSLELGAGLNEASCIGVFCAATVVAVLLIWLVMGGTQGRWNAWATEAPMIELCLAEDDVPPHYWVGDLELTYSCTMNEDLPLSRSSSAVLLSPQPQPHEKLRSRSRFDQ</sequence>
<comment type="caution">
    <text evidence="3">The sequence shown here is derived from an EMBL/GenBank/DDBJ whole genome shotgun (WGS) entry which is preliminary data.</text>
</comment>
<reference evidence="3 4" key="1">
    <citation type="journal article" date="2012" name="Eukaryot. Cell">
        <title>Draft genome sequence of CBS 2479, the standard type strain of Trichosporon asahii.</title>
        <authorList>
            <person name="Yang R.Y."/>
            <person name="Li H.T."/>
            <person name="Zhu H."/>
            <person name="Zhou G.P."/>
            <person name="Wang M."/>
            <person name="Wang L."/>
        </authorList>
    </citation>
    <scope>NUCLEOTIDE SEQUENCE [LARGE SCALE GENOMIC DNA]</scope>
    <source>
        <strain evidence="4">ATCC 90039 / CBS 2479 / JCM 2466 / KCTC 7840 / NCYC 2677 / UAMH 7654</strain>
    </source>
</reference>
<keyword evidence="2" id="KW-0472">Membrane</keyword>
<dbReference type="HOGENOM" id="CLU_1846510_0_0_1"/>
<evidence type="ECO:0000313" key="4">
    <source>
        <dbReference type="Proteomes" id="UP000002748"/>
    </source>
</evidence>
<organism evidence="3 4">
    <name type="scientific">Trichosporon asahii var. asahii (strain ATCC 90039 / CBS 2479 / JCM 2466 / KCTC 7840 / NBRC 103889/ NCYC 2677 / UAMH 7654)</name>
    <name type="common">Yeast</name>
    <dbReference type="NCBI Taxonomy" id="1186058"/>
    <lineage>
        <taxon>Eukaryota</taxon>
        <taxon>Fungi</taxon>
        <taxon>Dikarya</taxon>
        <taxon>Basidiomycota</taxon>
        <taxon>Agaricomycotina</taxon>
        <taxon>Tremellomycetes</taxon>
        <taxon>Trichosporonales</taxon>
        <taxon>Trichosporonaceae</taxon>
        <taxon>Trichosporon</taxon>
    </lineage>
</organism>
<accession>J4UKX3</accession>
<dbReference type="VEuPathDB" id="FungiDB:A1Q1_03672"/>
<proteinExistence type="predicted"/>